<dbReference type="Pfam" id="PF05011">
    <property type="entry name" value="DBR1"/>
    <property type="match status" value="1"/>
</dbReference>
<dbReference type="PANTHER" id="PTHR12849:SF0">
    <property type="entry name" value="LARIAT DEBRANCHING ENZYME"/>
    <property type="match status" value="1"/>
</dbReference>
<sequence>MQACREWVRSRLQERGAKPFDFARTVPPFNPTQSDSNSTFSECPRNPQTESLLQILGLPYLLDSAPEASELTQTPTLSVQRSSFIGNDEEIPIDDVDDLVELAEVDGMDTGNQ</sequence>
<proteinExistence type="predicted"/>
<dbReference type="GO" id="GO:0005634">
    <property type="term" value="C:nucleus"/>
    <property type="evidence" value="ECO:0007669"/>
    <property type="project" value="TreeGrafter"/>
</dbReference>
<dbReference type="AlphaFoldDB" id="A0A2P2L3T8"/>
<dbReference type="PANTHER" id="PTHR12849">
    <property type="entry name" value="RNA LARIAT DEBRANCHING ENZYME"/>
    <property type="match status" value="1"/>
</dbReference>
<reference evidence="3" key="1">
    <citation type="submission" date="2018-02" db="EMBL/GenBank/DDBJ databases">
        <title>Rhizophora mucronata_Transcriptome.</title>
        <authorList>
            <person name="Meera S.P."/>
            <person name="Sreeshan A."/>
            <person name="Augustine A."/>
        </authorList>
    </citation>
    <scope>NUCLEOTIDE SEQUENCE</scope>
    <source>
        <tissue evidence="3">Leaf</tissue>
    </source>
</reference>
<evidence type="ECO:0000259" key="2">
    <source>
        <dbReference type="Pfam" id="PF05011"/>
    </source>
</evidence>
<dbReference type="GO" id="GO:0000398">
    <property type="term" value="P:mRNA splicing, via spliceosome"/>
    <property type="evidence" value="ECO:0007669"/>
    <property type="project" value="TreeGrafter"/>
</dbReference>
<accession>A0A2P2L3T8</accession>
<feature type="domain" description="Lariat debranching enzyme C-terminal" evidence="2">
    <location>
        <begin position="2"/>
        <end position="59"/>
    </location>
</feature>
<dbReference type="GO" id="GO:0008419">
    <property type="term" value="F:RNA lariat debranching enzyme activity"/>
    <property type="evidence" value="ECO:0007669"/>
    <property type="project" value="TreeGrafter"/>
</dbReference>
<feature type="compositionally biased region" description="Polar residues" evidence="1">
    <location>
        <begin position="31"/>
        <end position="46"/>
    </location>
</feature>
<evidence type="ECO:0000256" key="1">
    <source>
        <dbReference type="SAM" id="MobiDB-lite"/>
    </source>
</evidence>
<feature type="region of interest" description="Disordered" evidence="1">
    <location>
        <begin position="19"/>
        <end position="46"/>
    </location>
</feature>
<dbReference type="EMBL" id="GGEC01032122">
    <property type="protein sequence ID" value="MBX12606.1"/>
    <property type="molecule type" value="Transcribed_RNA"/>
</dbReference>
<evidence type="ECO:0000313" key="3">
    <source>
        <dbReference type="EMBL" id="MBX12606.1"/>
    </source>
</evidence>
<name>A0A2P2L3T8_RHIMU</name>
<dbReference type="InterPro" id="IPR007708">
    <property type="entry name" value="DBR1_C"/>
</dbReference>
<organism evidence="3">
    <name type="scientific">Rhizophora mucronata</name>
    <name type="common">Asiatic mangrove</name>
    <dbReference type="NCBI Taxonomy" id="61149"/>
    <lineage>
        <taxon>Eukaryota</taxon>
        <taxon>Viridiplantae</taxon>
        <taxon>Streptophyta</taxon>
        <taxon>Embryophyta</taxon>
        <taxon>Tracheophyta</taxon>
        <taxon>Spermatophyta</taxon>
        <taxon>Magnoliopsida</taxon>
        <taxon>eudicotyledons</taxon>
        <taxon>Gunneridae</taxon>
        <taxon>Pentapetalae</taxon>
        <taxon>rosids</taxon>
        <taxon>fabids</taxon>
        <taxon>Malpighiales</taxon>
        <taxon>Rhizophoraceae</taxon>
        <taxon>Rhizophora</taxon>
    </lineage>
</organism>
<protein>
    <recommendedName>
        <fullName evidence="2">Lariat debranching enzyme C-terminal domain-containing protein</fullName>
    </recommendedName>
</protein>